<feature type="domain" description="Methyltransferase small" evidence="3">
    <location>
        <begin position="27"/>
        <end position="190"/>
    </location>
</feature>
<dbReference type="InterPro" id="IPR007848">
    <property type="entry name" value="Small_mtfrase_dom"/>
</dbReference>
<name>A0A7W8D0C1_9FIRM</name>
<dbReference type="PANTHER" id="PTHR47816">
    <property type="entry name" value="RIBOSOMAL RNA SMALL SUBUNIT METHYLTRANSFERASE C"/>
    <property type="match status" value="1"/>
</dbReference>
<dbReference type="SUPFAM" id="SSF53335">
    <property type="entry name" value="S-adenosyl-L-methionine-dependent methyltransferases"/>
    <property type="match status" value="1"/>
</dbReference>
<dbReference type="PANTHER" id="PTHR47816:SF4">
    <property type="entry name" value="RIBOSOMAL RNA SMALL SUBUNIT METHYLTRANSFERASE C"/>
    <property type="match status" value="1"/>
</dbReference>
<accession>A0A7W8D0C1</accession>
<organism evidence="4 5">
    <name type="scientific">Faecalicoccus acidiformans</name>
    <dbReference type="NCBI Taxonomy" id="915173"/>
    <lineage>
        <taxon>Bacteria</taxon>
        <taxon>Bacillati</taxon>
        <taxon>Bacillota</taxon>
        <taxon>Erysipelotrichia</taxon>
        <taxon>Erysipelotrichales</taxon>
        <taxon>Erysipelotrichaceae</taxon>
        <taxon>Faecalicoccus</taxon>
    </lineage>
</organism>
<dbReference type="Proteomes" id="UP000521313">
    <property type="component" value="Unassembled WGS sequence"/>
</dbReference>
<dbReference type="EC" id="2.1.1.172" evidence="4"/>
<dbReference type="RefSeq" id="WP_183374735.1">
    <property type="nucleotide sequence ID" value="NZ_CAWVLV010000033.1"/>
</dbReference>
<evidence type="ECO:0000256" key="2">
    <source>
        <dbReference type="ARBA" id="ARBA00022679"/>
    </source>
</evidence>
<keyword evidence="2 4" id="KW-0808">Transferase</keyword>
<gene>
    <name evidence="4" type="ORF">HNQ43_000662</name>
</gene>
<evidence type="ECO:0000256" key="1">
    <source>
        <dbReference type="ARBA" id="ARBA00022603"/>
    </source>
</evidence>
<comment type="caution">
    <text evidence="4">The sequence shown here is derived from an EMBL/GenBank/DDBJ whole genome shotgun (WGS) entry which is preliminary data.</text>
</comment>
<dbReference type="EMBL" id="JACHHD010000005">
    <property type="protein sequence ID" value="MBB5184621.1"/>
    <property type="molecule type" value="Genomic_DNA"/>
</dbReference>
<sequence length="202" mass="23199">MSHYFENDMDLKHDPHELRFEINQKEYCLKTDAGVFSKDRLDTGTRLLLETLLEKEKDPVTTLDLGCGIGPVGIVLKDQWNTQMTMIDINQRAVDLASANLKRYAFYADLFCQDGIQEGQYACIVFNPPIRAGKKVIYRLFQEAVDHLSREGRLWVVMRKQHGAQSAIQYLESLGCSVKKVNREKGFWIFTAQKKSTESSKD</sequence>
<dbReference type="Pfam" id="PF05175">
    <property type="entry name" value="MTS"/>
    <property type="match status" value="1"/>
</dbReference>
<dbReference type="InterPro" id="IPR046977">
    <property type="entry name" value="RsmC/RlmG"/>
</dbReference>
<dbReference type="AlphaFoldDB" id="A0A7W8D0C1"/>
<evidence type="ECO:0000259" key="3">
    <source>
        <dbReference type="Pfam" id="PF05175"/>
    </source>
</evidence>
<dbReference type="GO" id="GO:0052914">
    <property type="term" value="F:16S rRNA (guanine(1207)-N(2))-methyltransferase activity"/>
    <property type="evidence" value="ECO:0007669"/>
    <property type="project" value="UniProtKB-EC"/>
</dbReference>
<evidence type="ECO:0000313" key="5">
    <source>
        <dbReference type="Proteomes" id="UP000521313"/>
    </source>
</evidence>
<dbReference type="Gene3D" id="3.40.50.150">
    <property type="entry name" value="Vaccinia Virus protein VP39"/>
    <property type="match status" value="1"/>
</dbReference>
<protein>
    <submittedName>
        <fullName evidence="4">16S rRNA (Guanine1207-N2)-methyltransferase</fullName>
        <ecNumber evidence="4">2.1.1.172</ecNumber>
    </submittedName>
</protein>
<proteinExistence type="predicted"/>
<evidence type="ECO:0000313" key="4">
    <source>
        <dbReference type="EMBL" id="MBB5184621.1"/>
    </source>
</evidence>
<reference evidence="4 5" key="1">
    <citation type="submission" date="2020-08" db="EMBL/GenBank/DDBJ databases">
        <title>Genomic Encyclopedia of Type Strains, Phase IV (KMG-IV): sequencing the most valuable type-strain genomes for metagenomic binning, comparative biology and taxonomic classification.</title>
        <authorList>
            <person name="Goeker M."/>
        </authorList>
    </citation>
    <scope>NUCLEOTIDE SEQUENCE [LARGE SCALE GENOMIC DNA]</scope>
    <source>
        <strain evidence="4 5">DSM 26963</strain>
    </source>
</reference>
<dbReference type="CDD" id="cd02440">
    <property type="entry name" value="AdoMet_MTases"/>
    <property type="match status" value="1"/>
</dbReference>
<dbReference type="InterPro" id="IPR029063">
    <property type="entry name" value="SAM-dependent_MTases_sf"/>
</dbReference>
<keyword evidence="1 4" id="KW-0489">Methyltransferase</keyword>